<keyword evidence="16" id="KW-1090">Inhibition of host innate immune response by virus</keyword>
<dbReference type="InterPro" id="IPR002534">
    <property type="entry name" value="Hanta_Gn-H"/>
</dbReference>
<evidence type="ECO:0000256" key="25">
    <source>
        <dbReference type="ARBA" id="ARBA00022833"/>
    </source>
</evidence>
<dbReference type="GO" id="GO:0046718">
    <property type="term" value="P:symbiont entry into host cell"/>
    <property type="evidence" value="ECO:0007669"/>
    <property type="project" value="UniProtKB-KW"/>
</dbReference>
<evidence type="ECO:0000256" key="21">
    <source>
        <dbReference type="ARBA" id="ARBA00022737"/>
    </source>
</evidence>
<keyword evidence="40" id="KW-1185">Reference proteome</keyword>
<dbReference type="InterPro" id="IPR048790">
    <property type="entry name" value="Gn-B_hanta"/>
</dbReference>
<evidence type="ECO:0000256" key="11">
    <source>
        <dbReference type="ARBA" id="ARBA00022482"/>
    </source>
</evidence>
<dbReference type="GO" id="GO:0044178">
    <property type="term" value="C:host cell Golgi membrane"/>
    <property type="evidence" value="ECO:0007669"/>
    <property type="project" value="UniProtKB-SubCell"/>
</dbReference>
<keyword evidence="24" id="KW-1040">Host Golgi apparatus</keyword>
<evidence type="ECO:0000256" key="33">
    <source>
        <dbReference type="ARBA" id="ARBA00023184"/>
    </source>
</evidence>
<dbReference type="GO" id="GO:0033650">
    <property type="term" value="C:host cell mitochondrion"/>
    <property type="evidence" value="ECO:0007669"/>
    <property type="project" value="UniProtKB-SubCell"/>
</dbReference>
<evidence type="ECO:0000256" key="36">
    <source>
        <dbReference type="ARBA" id="ARBA00031199"/>
    </source>
</evidence>
<evidence type="ECO:0000256" key="2">
    <source>
        <dbReference type="ARBA" id="ARBA00004181"/>
    </source>
</evidence>
<dbReference type="GO" id="GO:0039527">
    <property type="term" value="P:symbiont-mediated suppression of host TRAF-mediated signal transduction"/>
    <property type="evidence" value="ECO:0007669"/>
    <property type="project" value="UniProtKB-KW"/>
</dbReference>
<organism evidence="39 40">
    <name type="scientific">Jeju virus</name>
    <dbReference type="NCBI Taxonomy" id="990280"/>
    <lineage>
        <taxon>Viruses</taxon>
        <taxon>Riboviria</taxon>
        <taxon>Orthornavirae</taxon>
        <taxon>Negarnaviricota</taxon>
        <taxon>Polyploviricotina</taxon>
        <taxon>Bunyaviricetes</taxon>
        <taxon>Elliovirales</taxon>
        <taxon>Hantaviridae</taxon>
        <taxon>Mammantavirinae</taxon>
        <taxon>Orthohantavirus</taxon>
        <taxon>Orthohantavirus jejuense</taxon>
    </lineage>
</organism>
<dbReference type="EMBL" id="HQ834696">
    <property type="protein sequence ID" value="AEX56232.1"/>
    <property type="molecule type" value="Viral_cRNA"/>
</dbReference>
<keyword evidence="32" id="KW-0325">Glycoprotein</keyword>
<keyword evidence="18 37" id="KW-0812">Transmembrane</keyword>
<keyword evidence="27" id="KW-1043">Host membrane</keyword>
<evidence type="ECO:0000256" key="14">
    <source>
        <dbReference type="ARBA" id="ARBA00022581"/>
    </source>
</evidence>
<evidence type="ECO:0000256" key="35">
    <source>
        <dbReference type="ARBA" id="ARBA00023296"/>
    </source>
</evidence>
<evidence type="ECO:0000256" key="3">
    <source>
        <dbReference type="ARBA" id="ARBA00004244"/>
    </source>
</evidence>
<dbReference type="GO" id="GO:0044228">
    <property type="term" value="C:host cell surface"/>
    <property type="evidence" value="ECO:0007669"/>
    <property type="project" value="UniProtKB-SubCell"/>
</dbReference>
<evidence type="ECO:0000256" key="7">
    <source>
        <dbReference type="ARBA" id="ARBA00004426"/>
    </source>
</evidence>
<keyword evidence="26" id="KW-0946">Virion</keyword>
<evidence type="ECO:0000256" key="13">
    <source>
        <dbReference type="ARBA" id="ARBA00022510"/>
    </source>
</evidence>
<feature type="transmembrane region" description="Helical" evidence="37">
    <location>
        <begin position="635"/>
        <end position="654"/>
    </location>
</feature>
<keyword evidence="29 37" id="KW-0472">Membrane</keyword>
<evidence type="ECO:0000256" key="29">
    <source>
        <dbReference type="ARBA" id="ARBA00023136"/>
    </source>
</evidence>
<dbReference type="Proteomes" id="UP000144099">
    <property type="component" value="Genome"/>
</dbReference>
<dbReference type="GO" id="GO:0055036">
    <property type="term" value="C:virion membrane"/>
    <property type="evidence" value="ECO:0007669"/>
    <property type="project" value="UniProtKB-SubCell"/>
</dbReference>
<comment type="subcellular location">
    <subcellularLocation>
        <location evidence="4">Host Golgi apparatus membrane</location>
        <topology evidence="4">Multi-pass membrane protein</topology>
    </subcellularLocation>
    <subcellularLocation>
        <location evidence="3">Host Golgi apparatus membrane</location>
        <topology evidence="3">Single-pass type I membrane protein</topology>
    </subcellularLocation>
    <subcellularLocation>
        <location evidence="7">Host cell surface</location>
    </subcellularLocation>
    <subcellularLocation>
        <location evidence="1">Host endoplasmic reticulum membrane</location>
        <topology evidence="1">Multi-pass membrane protein</topology>
    </subcellularLocation>
    <subcellularLocation>
        <location evidence="8">Host endoplasmic reticulum membrane</location>
        <topology evidence="8">Single-pass type I membrane protein</topology>
    </subcellularLocation>
    <subcellularLocation>
        <location evidence="2">Host mitochondrion</location>
    </subcellularLocation>
    <subcellularLocation>
        <location evidence="6">Virion membrane</location>
        <topology evidence="6">Multi-pass membrane protein</topology>
    </subcellularLocation>
    <subcellularLocation>
        <location evidence="5">Virion membrane</location>
        <topology evidence="5">Single-pass membrane protein</topology>
    </subcellularLocation>
</comment>
<dbReference type="Pfam" id="PF20682">
    <property type="entry name" value="Hanta_Gc_C"/>
    <property type="match status" value="1"/>
</dbReference>
<keyword evidence="14" id="KW-0945">Host-virus interaction</keyword>
<evidence type="ECO:0000256" key="26">
    <source>
        <dbReference type="ARBA" id="ARBA00022844"/>
    </source>
</evidence>
<evidence type="ECO:0000256" key="5">
    <source>
        <dbReference type="ARBA" id="ARBA00004381"/>
    </source>
</evidence>
<evidence type="ECO:0000256" key="4">
    <source>
        <dbReference type="ARBA" id="ARBA00004252"/>
    </source>
</evidence>
<evidence type="ECO:0000256" key="10">
    <source>
        <dbReference type="ARBA" id="ARBA00015294"/>
    </source>
</evidence>
<dbReference type="GO" id="GO:0044167">
    <property type="term" value="C:host cell endoplasmic reticulum membrane"/>
    <property type="evidence" value="ECO:0007669"/>
    <property type="project" value="UniProtKB-SubCell"/>
</dbReference>
<dbReference type="GO" id="GO:0052170">
    <property type="term" value="P:symbiont-mediated suppression of host innate immune response"/>
    <property type="evidence" value="ECO:0007669"/>
    <property type="project" value="UniProtKB-KW"/>
</dbReference>
<dbReference type="Pfam" id="PF01567">
    <property type="entry name" value="Hanta_Gn-H"/>
    <property type="match status" value="1"/>
</dbReference>
<evidence type="ECO:0000256" key="18">
    <source>
        <dbReference type="ARBA" id="ARBA00022692"/>
    </source>
</evidence>
<feature type="domain" description="ITAM" evidence="38">
    <location>
        <begin position="619"/>
        <end position="642"/>
    </location>
</feature>
<dbReference type="GO" id="GO:0019062">
    <property type="term" value="P:virion attachment to host cell"/>
    <property type="evidence" value="ECO:0007669"/>
    <property type="project" value="UniProtKB-KW"/>
</dbReference>
<sequence length="1143" mass="127403">MRADRLSKYCLIIFLLVLVKDVKLRNVYELLLECPLAANYHMGEITLHGSVVLPPINVQDVSTLEIESSCSMDVHNSGKTAHSLTELTWNKKADHSGNAAESSFEFKSAEKSLKGICKITHKTVEQAYKLHKSVICYDLICNQTMCKPELHFLSQMWACTSMRSCVIAVGPHRVQVTFKKTFCSTGVVVEGRCFRPDRTTTLNKRSTFIEYTTLPLHCFLVQHNNEKQKLVAELEKLKTDGCTSNTHAFQGYYLCVTGGSTELIKVPTSDDERSQAILKAIFKAPYGEDHDNMDEPFGAIRIAGSGNGKVPSTETADNIKGVAFSGTPMYSSLSVFTKKQEGDLAFSPGILINYNHTGCDSKALPLVWSGYTTIPGVFESINQCSVFCVLSGPGASCDAFAEGGIYNLTSPTCLVSKHTFIKSTEQQVTFVCQRLDTDIIVYCNGQKKTILTRTLVIGQCIYTLTSIFSLLPSVAHSIAIELCVPGFHGWATIALIITFCFGWLLIPSITWLILFILKFSVRMVRSYTEENSFKTLLRRIRDEYERTKGSMVCDVCKTECETQKELKSHQISCSKEQCPYCFTHCEPSEIAFQAHYKVCQVTNRFSDDLKKTITQGPMRPGCYRTLNLFRYRSRCYIFTVWMTLLIIESILWAASAEPDPLKPNWVDTAHGIGHYVMLTDLELDFSLLSSSQYTYRRKLVSASNPDDSTVLHIEIDAQLITAEIQPLGHWYDAMLNVKTSFHCYGACNKYTYPWQSTKCFVERDFQYESSWGCNPVDCPGIGTGCTACGLYLDKFKPVGTAYKIVNLRYTRHVCVQFSDETMCKVIESNDCFIAKNFKICLIGTVTKFQNGDTLLFLGPLEAGGIILKQWCTTNCQYGDPGDIMLGINQQYSCPDYIGAMRKRCVFGHTPVCEYNGNLISGYRKLIATIDSFQSFNVSNIHISQSSLEWADPDGLLKDHINVLVNRDINFEDLAENPCRIQVQTINIEGAWGSGVGFTVKCIVSLTECPTFLTSIKACDAAICYGAASVKLIRGQNTVRVTGKGGHSGSKFRCCHEENCSPTGLLAAAPHLDRVSGVDALSEEKVFDDGAPSCKVKCWLVKTGEWLRGLLSGNWMVVIVLVVTLFISIVCMTIFCPVRKIKRG</sequence>
<evidence type="ECO:0000256" key="17">
    <source>
        <dbReference type="ARBA" id="ARBA00022647"/>
    </source>
</evidence>
<evidence type="ECO:0000256" key="6">
    <source>
        <dbReference type="ARBA" id="ARBA00004385"/>
    </source>
</evidence>
<name>H8XZP4_9VIRU</name>
<protein>
    <recommendedName>
        <fullName evidence="10">Envelopment polyprotein</fullName>
    </recommendedName>
    <alternativeName>
        <fullName evidence="36">M polyprotein</fullName>
    </alternativeName>
</protein>
<dbReference type="GO" id="GO:0039654">
    <property type="term" value="P:fusion of virus membrane with host endosome membrane"/>
    <property type="evidence" value="ECO:0007669"/>
    <property type="project" value="UniProtKB-KW"/>
</dbReference>
<dbReference type="InterPro" id="IPR012316">
    <property type="entry name" value="ITAM_motif_hantavir-typ"/>
</dbReference>
<keyword evidence="11" id="KW-1113">Inhibition of host RLR pathway by virus</keyword>
<dbReference type="Pfam" id="PF10538">
    <property type="entry name" value="ITAM_Cys-rich"/>
    <property type="match status" value="1"/>
</dbReference>
<evidence type="ECO:0000256" key="15">
    <source>
        <dbReference type="ARBA" id="ARBA00022595"/>
    </source>
</evidence>
<keyword evidence="34" id="KW-0899">Viral immunoevasion</keyword>
<dbReference type="GeneID" id="32305893"/>
<keyword evidence="28 37" id="KW-1133">Transmembrane helix</keyword>
<evidence type="ECO:0000256" key="31">
    <source>
        <dbReference type="ARBA" id="ARBA00023157"/>
    </source>
</evidence>
<evidence type="ECO:0000256" key="1">
    <source>
        <dbReference type="ARBA" id="ARBA00004153"/>
    </source>
</evidence>
<dbReference type="PROSITE" id="PS51056">
    <property type="entry name" value="ITAM_2"/>
    <property type="match status" value="1"/>
</dbReference>
<keyword evidence="31" id="KW-1015">Disulfide bond</keyword>
<evidence type="ECO:0000313" key="40">
    <source>
        <dbReference type="Proteomes" id="UP000144099"/>
    </source>
</evidence>
<evidence type="ECO:0000256" key="12">
    <source>
        <dbReference type="ARBA" id="ARBA00022506"/>
    </source>
</evidence>
<keyword evidence="13" id="KW-1170">Fusion of virus membrane with host endosomal membrane</keyword>
<feature type="transmembrane region" description="Helical" evidence="37">
    <location>
        <begin position="490"/>
        <end position="517"/>
    </location>
</feature>
<evidence type="ECO:0000313" key="39">
    <source>
        <dbReference type="EMBL" id="AEX56232.1"/>
    </source>
</evidence>
<evidence type="ECO:0000256" key="32">
    <source>
        <dbReference type="ARBA" id="ARBA00023180"/>
    </source>
</evidence>
<evidence type="ECO:0000256" key="34">
    <source>
        <dbReference type="ARBA" id="ARBA00023280"/>
    </source>
</evidence>
<dbReference type="GO" id="GO:0007165">
    <property type="term" value="P:signal transduction"/>
    <property type="evidence" value="ECO:0007669"/>
    <property type="project" value="InterPro"/>
</dbReference>
<keyword evidence="20" id="KW-0732">Signal</keyword>
<keyword evidence="19" id="KW-0479">Metal-binding</keyword>
<evidence type="ECO:0000256" key="23">
    <source>
        <dbReference type="ARBA" id="ARBA00022804"/>
    </source>
</evidence>
<accession>H8XZP4</accession>
<keyword evidence="35" id="KW-1160">Virus entry into host cell</keyword>
<keyword evidence="33" id="KW-1038">Host endoplasmic reticulum</keyword>
<dbReference type="Gene3D" id="1.10.8.1320">
    <property type="match status" value="1"/>
</dbReference>
<keyword evidence="23" id="KW-1161">Viral attachment to host cell</keyword>
<evidence type="ECO:0000256" key="8">
    <source>
        <dbReference type="ARBA" id="ARBA00004482"/>
    </source>
</evidence>
<reference evidence="39 40" key="1">
    <citation type="journal article" date="2012" name="Virology">
        <title>Divergent ancestral lineages of newfound hantaviruses harbored by phylogenetically related crocidurine shrew species in Korea.</title>
        <authorList>
            <person name="Arai S."/>
            <person name="Gu S.H."/>
            <person name="Baek L.J."/>
            <person name="Tabara K."/>
            <person name="Bennett S.N."/>
            <person name="Oh H.S."/>
            <person name="Takada N."/>
            <person name="Kang H.J."/>
            <person name="Tanaka-Taya K."/>
            <person name="Morikawa S."/>
            <person name="Okabe N."/>
            <person name="Yanagihara R."/>
            <person name="Song J.W."/>
        </authorList>
    </citation>
    <scope>NUCLEOTIDE SEQUENCE [LARGE SCALE GENOMIC DNA]</scope>
    <source>
        <strain evidence="39">10-11</strain>
    </source>
</reference>
<dbReference type="InterPro" id="IPR002532">
    <property type="entry name" value="Hanta_Gc_N"/>
</dbReference>
<dbReference type="Pfam" id="PF20679">
    <property type="entry name" value="Hanta_Gn-B"/>
    <property type="match status" value="1"/>
</dbReference>
<evidence type="ECO:0000256" key="22">
    <source>
        <dbReference type="ARBA" id="ARBA00022771"/>
    </source>
</evidence>
<comment type="similarity">
    <text evidence="9">Belongs to the hantavirus envelope glycoprotein family.</text>
</comment>
<dbReference type="Pfam" id="PF01561">
    <property type="entry name" value="Hanta_Gc_N"/>
    <property type="match status" value="1"/>
</dbReference>
<evidence type="ECO:0000256" key="9">
    <source>
        <dbReference type="ARBA" id="ARBA00005839"/>
    </source>
</evidence>
<evidence type="ECO:0000256" key="16">
    <source>
        <dbReference type="ARBA" id="ARBA00022632"/>
    </source>
</evidence>
<evidence type="ECO:0000256" key="20">
    <source>
        <dbReference type="ARBA" id="ARBA00022729"/>
    </source>
</evidence>
<keyword evidence="15" id="KW-1162">Viral penetration into host cytoplasm</keyword>
<dbReference type="InterPro" id="IPR048791">
    <property type="entry name" value="Gc_C_bunya"/>
</dbReference>
<keyword evidence="25" id="KW-0862">Zinc</keyword>
<dbReference type="GO" id="GO:0008270">
    <property type="term" value="F:zinc ion binding"/>
    <property type="evidence" value="ECO:0007669"/>
    <property type="project" value="UniProtKB-KW"/>
</dbReference>
<evidence type="ECO:0000256" key="27">
    <source>
        <dbReference type="ARBA" id="ARBA00022870"/>
    </source>
</evidence>
<keyword evidence="17" id="KW-1110">Inhibition of host TRAFs by virus</keyword>
<proteinExistence type="inferred from homology"/>
<dbReference type="RefSeq" id="YP_009361850.1">
    <property type="nucleotide sequence ID" value="NC_034404.1"/>
</dbReference>
<feature type="transmembrane region" description="Helical" evidence="37">
    <location>
        <begin position="1114"/>
        <end position="1137"/>
    </location>
</feature>
<evidence type="ECO:0000256" key="37">
    <source>
        <dbReference type="SAM" id="Phobius"/>
    </source>
</evidence>
<evidence type="ECO:0000256" key="24">
    <source>
        <dbReference type="ARBA" id="ARBA00022812"/>
    </source>
</evidence>
<keyword evidence="22" id="KW-0863">Zinc-finger</keyword>
<evidence type="ECO:0000259" key="38">
    <source>
        <dbReference type="PROSITE" id="PS51056"/>
    </source>
</evidence>
<dbReference type="KEGG" id="vg:32305893"/>
<keyword evidence="12" id="KW-1168">Fusion of virus membrane with host membrane</keyword>
<evidence type="ECO:0000256" key="19">
    <source>
        <dbReference type="ARBA" id="ARBA00022723"/>
    </source>
</evidence>
<keyword evidence="21" id="KW-0677">Repeat</keyword>
<evidence type="ECO:0000256" key="28">
    <source>
        <dbReference type="ARBA" id="ARBA00022989"/>
    </source>
</evidence>
<keyword evidence="30" id="KW-1045">Host mitochondrion</keyword>
<evidence type="ECO:0000256" key="30">
    <source>
        <dbReference type="ARBA" id="ARBA00023147"/>
    </source>
</evidence>